<dbReference type="InterPro" id="IPR006467">
    <property type="entry name" value="MiaB-like_bact"/>
</dbReference>
<sequence length="392" mass="42708">MRRQALAAGHRDLTIVNTCAVTAEAARQGRQAIRRAYKEHPGGRLVVTGCAAEIDRAGFAALPGIDRLLPNATKEKDESWPSLDNGAERVPKISAPGFGPEAANQHTRGFVEIQNGCDHRCTFCVIPFGRGASRSVPIAQIIDRVKELVAAGARDVVLTGVDITSYGDDLDDRISLGTLVTRVLRAVPDLPRLRLSSLDCIEADPALRDAIGTEARLMPHLHLSLQSGSDLILKRMKRRHGREDAIAFCTDLRRLRPELVFGADLIAGFPTETEAMFAETMELVEACNVTHVHVFPFSPRPNTPAARMPQVAGDVTRDRAQRLRALAERQLRSHLAGQTGRRLTVLTERNGKGRSEDFTLVRLPDNPPPGQLHSVVISGHDDRSLIAAAEAA</sequence>
<keyword evidence="2" id="KW-0004">4Fe-4S</keyword>
<protein>
    <submittedName>
        <fullName evidence="10">tRNA (N(6)-L-threonylcarbamoyladenosine(37)-C(2))-methylthiotransferase MtaB</fullName>
    </submittedName>
</protein>
<dbReference type="PROSITE" id="PS51449">
    <property type="entry name" value="MTTASE_N"/>
    <property type="match status" value="1"/>
</dbReference>
<dbReference type="NCBIfam" id="TIGR01579">
    <property type="entry name" value="MiaB-like-C"/>
    <property type="match status" value="1"/>
</dbReference>
<comment type="cofactor">
    <cofactor evidence="1">
        <name>[4Fe-4S] cluster</name>
        <dbReference type="ChEBI" id="CHEBI:49883"/>
    </cofactor>
</comment>
<dbReference type="InterPro" id="IPR058240">
    <property type="entry name" value="rSAM_sf"/>
</dbReference>
<dbReference type="CDD" id="cd01335">
    <property type="entry name" value="Radical_SAM"/>
    <property type="match status" value="1"/>
</dbReference>
<dbReference type="SFLD" id="SFLDS00029">
    <property type="entry name" value="Radical_SAM"/>
    <property type="match status" value="1"/>
</dbReference>
<dbReference type="Pfam" id="PF04055">
    <property type="entry name" value="Radical_SAM"/>
    <property type="match status" value="1"/>
</dbReference>
<accession>A0AA42CLL4</accession>
<evidence type="ECO:0000256" key="4">
    <source>
        <dbReference type="ARBA" id="ARBA00022691"/>
    </source>
</evidence>
<gene>
    <name evidence="10" type="primary">mtaB</name>
    <name evidence="10" type="ORF">M8523_05645</name>
</gene>
<comment type="caution">
    <text evidence="10">The sequence shown here is derived from an EMBL/GenBank/DDBJ whole genome shotgun (WGS) entry which is preliminary data.</text>
</comment>
<keyword evidence="3" id="KW-0808">Transferase</keyword>
<dbReference type="InterPro" id="IPR005839">
    <property type="entry name" value="Methylthiotransferase"/>
</dbReference>
<dbReference type="PROSITE" id="PS01278">
    <property type="entry name" value="MTTASE_RADICAL"/>
    <property type="match status" value="1"/>
</dbReference>
<evidence type="ECO:0000259" key="8">
    <source>
        <dbReference type="PROSITE" id="PS51449"/>
    </source>
</evidence>
<dbReference type="InterPro" id="IPR020612">
    <property type="entry name" value="Methylthiotransferase_CS"/>
</dbReference>
<evidence type="ECO:0000256" key="5">
    <source>
        <dbReference type="ARBA" id="ARBA00022723"/>
    </source>
</evidence>
<evidence type="ECO:0000256" key="1">
    <source>
        <dbReference type="ARBA" id="ARBA00001966"/>
    </source>
</evidence>
<organism evidence="10 11">
    <name type="scientific">Lichenifustis flavocetrariae</name>
    <dbReference type="NCBI Taxonomy" id="2949735"/>
    <lineage>
        <taxon>Bacteria</taxon>
        <taxon>Pseudomonadati</taxon>
        <taxon>Pseudomonadota</taxon>
        <taxon>Alphaproteobacteria</taxon>
        <taxon>Hyphomicrobiales</taxon>
        <taxon>Lichenihabitantaceae</taxon>
        <taxon>Lichenifustis</taxon>
    </lineage>
</organism>
<name>A0AA42CLL4_9HYPH</name>
<dbReference type="SMART" id="SM00729">
    <property type="entry name" value="Elp3"/>
    <property type="match status" value="1"/>
</dbReference>
<evidence type="ECO:0000256" key="3">
    <source>
        <dbReference type="ARBA" id="ARBA00022679"/>
    </source>
</evidence>
<keyword evidence="6" id="KW-0408">Iron</keyword>
<evidence type="ECO:0000259" key="9">
    <source>
        <dbReference type="PROSITE" id="PS51918"/>
    </source>
</evidence>
<dbReference type="EMBL" id="JAMOIM010000003">
    <property type="protein sequence ID" value="MCW6507502.1"/>
    <property type="molecule type" value="Genomic_DNA"/>
</dbReference>
<reference evidence="10" key="1">
    <citation type="submission" date="2022-05" db="EMBL/GenBank/DDBJ databases">
        <authorList>
            <person name="Pankratov T."/>
        </authorList>
    </citation>
    <scope>NUCLEOTIDE SEQUENCE</scope>
    <source>
        <strain evidence="10">BP6-180914</strain>
    </source>
</reference>
<evidence type="ECO:0000256" key="2">
    <source>
        <dbReference type="ARBA" id="ARBA00022485"/>
    </source>
</evidence>
<dbReference type="InterPro" id="IPR013848">
    <property type="entry name" value="Methylthiotransferase_N"/>
</dbReference>
<dbReference type="PANTHER" id="PTHR11918:SF45">
    <property type="entry name" value="THREONYLCARBAMOYLADENOSINE TRNA METHYLTHIOTRANSFERASE"/>
    <property type="match status" value="1"/>
</dbReference>
<dbReference type="NCBIfam" id="TIGR00089">
    <property type="entry name" value="MiaB/RimO family radical SAM methylthiotransferase"/>
    <property type="match status" value="1"/>
</dbReference>
<dbReference type="Proteomes" id="UP001165667">
    <property type="component" value="Unassembled WGS sequence"/>
</dbReference>
<dbReference type="InterPro" id="IPR006638">
    <property type="entry name" value="Elp3/MiaA/NifB-like_rSAM"/>
</dbReference>
<dbReference type="Gene3D" id="3.40.50.12160">
    <property type="entry name" value="Methylthiotransferase, N-terminal domain"/>
    <property type="match status" value="1"/>
</dbReference>
<dbReference type="Pfam" id="PF00919">
    <property type="entry name" value="UPF0004"/>
    <property type="match status" value="1"/>
</dbReference>
<feature type="domain" description="Radical SAM core" evidence="9">
    <location>
        <begin position="103"/>
        <end position="333"/>
    </location>
</feature>
<evidence type="ECO:0000256" key="6">
    <source>
        <dbReference type="ARBA" id="ARBA00023004"/>
    </source>
</evidence>
<evidence type="ECO:0000313" key="11">
    <source>
        <dbReference type="Proteomes" id="UP001165667"/>
    </source>
</evidence>
<dbReference type="PROSITE" id="PS51918">
    <property type="entry name" value="RADICAL_SAM"/>
    <property type="match status" value="1"/>
</dbReference>
<dbReference type="AlphaFoldDB" id="A0AA42CLL4"/>
<keyword evidence="5" id="KW-0479">Metal-binding</keyword>
<dbReference type="InterPro" id="IPR023404">
    <property type="entry name" value="rSAM_horseshoe"/>
</dbReference>
<keyword evidence="7" id="KW-0411">Iron-sulfur</keyword>
<dbReference type="InterPro" id="IPR038135">
    <property type="entry name" value="Methylthiotransferase_N_sf"/>
</dbReference>
<evidence type="ECO:0000313" key="10">
    <source>
        <dbReference type="EMBL" id="MCW6507502.1"/>
    </source>
</evidence>
<dbReference type="GO" id="GO:0035598">
    <property type="term" value="F:tRNA (N(6)-L-threonylcarbamoyladenosine(37)-C(2))-methylthiotransferase activity"/>
    <property type="evidence" value="ECO:0007669"/>
    <property type="project" value="TreeGrafter"/>
</dbReference>
<dbReference type="PANTHER" id="PTHR11918">
    <property type="entry name" value="RADICAL SAM PROTEINS"/>
    <property type="match status" value="1"/>
</dbReference>
<proteinExistence type="predicted"/>
<dbReference type="InterPro" id="IPR007197">
    <property type="entry name" value="rSAM"/>
</dbReference>
<evidence type="ECO:0000256" key="7">
    <source>
        <dbReference type="ARBA" id="ARBA00023014"/>
    </source>
</evidence>
<dbReference type="SUPFAM" id="SSF102114">
    <property type="entry name" value="Radical SAM enzymes"/>
    <property type="match status" value="1"/>
</dbReference>
<dbReference type="GO" id="GO:0051539">
    <property type="term" value="F:4 iron, 4 sulfur cluster binding"/>
    <property type="evidence" value="ECO:0007669"/>
    <property type="project" value="UniProtKB-KW"/>
</dbReference>
<dbReference type="GO" id="GO:0046872">
    <property type="term" value="F:metal ion binding"/>
    <property type="evidence" value="ECO:0007669"/>
    <property type="project" value="UniProtKB-KW"/>
</dbReference>
<dbReference type="Gene3D" id="3.80.30.20">
    <property type="entry name" value="tm_1862 like domain"/>
    <property type="match status" value="1"/>
</dbReference>
<keyword evidence="11" id="KW-1185">Reference proteome</keyword>
<feature type="domain" description="MTTase N-terminal" evidence="8">
    <location>
        <begin position="1"/>
        <end position="89"/>
    </location>
</feature>
<keyword evidence="4" id="KW-0949">S-adenosyl-L-methionine</keyword>
<dbReference type="SFLD" id="SFLDG01082">
    <property type="entry name" value="B12-binding_domain_containing"/>
    <property type="match status" value="1"/>
</dbReference>